<evidence type="ECO:0000256" key="1">
    <source>
        <dbReference type="SAM" id="SignalP"/>
    </source>
</evidence>
<reference evidence="2" key="1">
    <citation type="submission" date="2022-11" db="EMBL/GenBank/DDBJ databases">
        <title>Hoeflea poritis sp. nov., isolated from scleractinian coral Porites lutea.</title>
        <authorList>
            <person name="Zhang G."/>
            <person name="Wei Q."/>
            <person name="Cai L."/>
        </authorList>
    </citation>
    <scope>NUCLEOTIDE SEQUENCE</scope>
    <source>
        <strain evidence="2">E7-10</strain>
    </source>
</reference>
<dbReference type="Proteomes" id="UP001148313">
    <property type="component" value="Unassembled WGS sequence"/>
</dbReference>
<protein>
    <submittedName>
        <fullName evidence="2">Uncharacterized protein</fullName>
    </submittedName>
</protein>
<proteinExistence type="predicted"/>
<comment type="caution">
    <text evidence="2">The sequence shown here is derived from an EMBL/GenBank/DDBJ whole genome shotgun (WGS) entry which is preliminary data.</text>
</comment>
<evidence type="ECO:0000313" key="2">
    <source>
        <dbReference type="EMBL" id="MDA4848226.1"/>
    </source>
</evidence>
<organism evidence="2 3">
    <name type="scientific">Hoeflea poritis</name>
    <dbReference type="NCBI Taxonomy" id="2993659"/>
    <lineage>
        <taxon>Bacteria</taxon>
        <taxon>Pseudomonadati</taxon>
        <taxon>Pseudomonadota</taxon>
        <taxon>Alphaproteobacteria</taxon>
        <taxon>Hyphomicrobiales</taxon>
        <taxon>Rhizobiaceae</taxon>
        <taxon>Hoeflea</taxon>
    </lineage>
</organism>
<keyword evidence="3" id="KW-1185">Reference proteome</keyword>
<dbReference type="RefSeq" id="WP_271092082.1">
    <property type="nucleotide sequence ID" value="NZ_JAPJZH010000020.1"/>
</dbReference>
<accession>A0ABT4VU39</accession>
<name>A0ABT4VU39_9HYPH</name>
<keyword evidence="1" id="KW-0732">Signal</keyword>
<gene>
    <name evidence="2" type="ORF">OOZ53_22910</name>
</gene>
<dbReference type="EMBL" id="JAPJZH010000020">
    <property type="protein sequence ID" value="MDA4848226.1"/>
    <property type="molecule type" value="Genomic_DNA"/>
</dbReference>
<evidence type="ECO:0000313" key="3">
    <source>
        <dbReference type="Proteomes" id="UP001148313"/>
    </source>
</evidence>
<feature type="chain" id="PRO_5045997054" evidence="1">
    <location>
        <begin position="26"/>
        <end position="85"/>
    </location>
</feature>
<feature type="signal peptide" evidence="1">
    <location>
        <begin position="1"/>
        <end position="25"/>
    </location>
</feature>
<sequence>MKFANPTVLAIAAAVSVASLSAANADGPRRAGMAAAGPMKIQSNAQPAAKPFDNTAYAWTAACYAEFGPDAKYPDAALLDKCLNF</sequence>